<sequence>MPWCPNCKTEYQDGYTVCSDCGSTLVESLEQAAAEEAAEYIRDAAASFPDDTGFETEEIQEAQEETLPEGKELLHDKTHHGVYEGASDKAENFKSGAYTLLTAGVIGLVVVGLLACDLLPVHLTLFSKVATCLVMGTMFIAFIVMGASSYKSYKKHATQAVAESQLKEELVKYCQERLNRELIDQTASVLETESDETAYFKRSAAMKQLISENFLNLDEEYLDHFIDEMYGQIYPNE</sequence>
<evidence type="ECO:0000313" key="3">
    <source>
        <dbReference type="Proteomes" id="UP001199355"/>
    </source>
</evidence>
<feature type="transmembrane region" description="Helical" evidence="1">
    <location>
        <begin position="121"/>
        <end position="145"/>
    </location>
</feature>
<protein>
    <recommendedName>
        <fullName evidence="4">Zinc ribbon domain-containing protein</fullName>
    </recommendedName>
</protein>
<evidence type="ECO:0008006" key="4">
    <source>
        <dbReference type="Google" id="ProtNLM"/>
    </source>
</evidence>
<organism evidence="2 3">
    <name type="scientific">Gallintestinimicrobium propionicum</name>
    <dbReference type="NCBI Taxonomy" id="2981770"/>
    <lineage>
        <taxon>Bacteria</taxon>
        <taxon>Bacillati</taxon>
        <taxon>Bacillota</taxon>
        <taxon>Clostridia</taxon>
        <taxon>Lachnospirales</taxon>
        <taxon>Lachnospiraceae</taxon>
        <taxon>Gallintestinimicrobium</taxon>
    </lineage>
</organism>
<proteinExistence type="predicted"/>
<gene>
    <name evidence="2" type="ORF">LKD45_01810</name>
</gene>
<reference evidence="2 3" key="1">
    <citation type="submission" date="2021-10" db="EMBL/GenBank/DDBJ databases">
        <title>Anaerobic single-cell dispensing facilitates the cultivation of human gut bacteria.</title>
        <authorList>
            <person name="Afrizal A."/>
        </authorList>
    </citation>
    <scope>NUCLEOTIDE SEQUENCE [LARGE SCALE GENOMIC DNA]</scope>
    <source>
        <strain evidence="2 3">CLA-AA-H244</strain>
    </source>
</reference>
<dbReference type="RefSeq" id="WP_118495563.1">
    <property type="nucleotide sequence ID" value="NZ_JAJEQF010000002.1"/>
</dbReference>
<name>A0AAE3DLI5_9FIRM</name>
<feature type="transmembrane region" description="Helical" evidence="1">
    <location>
        <begin position="97"/>
        <end position="115"/>
    </location>
</feature>
<comment type="caution">
    <text evidence="2">The sequence shown here is derived from an EMBL/GenBank/DDBJ whole genome shotgun (WGS) entry which is preliminary data.</text>
</comment>
<dbReference type="Proteomes" id="UP001199355">
    <property type="component" value="Unassembled WGS sequence"/>
</dbReference>
<keyword evidence="1" id="KW-0812">Transmembrane</keyword>
<evidence type="ECO:0000313" key="2">
    <source>
        <dbReference type="EMBL" id="MCC2166444.1"/>
    </source>
</evidence>
<keyword evidence="3" id="KW-1185">Reference proteome</keyword>
<keyword evidence="1" id="KW-1133">Transmembrane helix</keyword>
<accession>A0AAE3DLI5</accession>
<dbReference type="EMBL" id="JAJEQF010000002">
    <property type="protein sequence ID" value="MCC2166444.1"/>
    <property type="molecule type" value="Genomic_DNA"/>
</dbReference>
<evidence type="ECO:0000256" key="1">
    <source>
        <dbReference type="SAM" id="Phobius"/>
    </source>
</evidence>
<dbReference type="AlphaFoldDB" id="A0AAE3DLI5"/>
<keyword evidence="1" id="KW-0472">Membrane</keyword>